<evidence type="ECO:0000313" key="1">
    <source>
        <dbReference type="EMBL" id="KAJ9579645.1"/>
    </source>
</evidence>
<evidence type="ECO:0000313" key="2">
    <source>
        <dbReference type="Proteomes" id="UP001233999"/>
    </source>
</evidence>
<dbReference type="Proteomes" id="UP001233999">
    <property type="component" value="Unassembled WGS sequence"/>
</dbReference>
<keyword evidence="2" id="KW-1185">Reference proteome</keyword>
<sequence length="93" mass="10454">KTGTYTTAEDEFLINFEQLQNGDDFRTEFNSAPKFSGKCNYKLILHPSALKFFRACCLAILKPQICCGSGFIAVPNNLIGLSIQEYQNIKINK</sequence>
<reference evidence="1" key="1">
    <citation type="journal article" date="2023" name="IScience">
        <title>Live-bearing cockroach genome reveals convergent evolutionary mechanisms linked to viviparity in insects and beyond.</title>
        <authorList>
            <person name="Fouks B."/>
            <person name="Harrison M.C."/>
            <person name="Mikhailova A.A."/>
            <person name="Marchal E."/>
            <person name="English S."/>
            <person name="Carruthers M."/>
            <person name="Jennings E.C."/>
            <person name="Chiamaka E.L."/>
            <person name="Frigard R.A."/>
            <person name="Pippel M."/>
            <person name="Attardo G.M."/>
            <person name="Benoit J.B."/>
            <person name="Bornberg-Bauer E."/>
            <person name="Tobe S.S."/>
        </authorList>
    </citation>
    <scope>NUCLEOTIDE SEQUENCE</scope>
    <source>
        <strain evidence="1">Stay&amp;Tobe</strain>
    </source>
</reference>
<feature type="non-terminal residue" evidence="1">
    <location>
        <position position="93"/>
    </location>
</feature>
<reference evidence="1" key="2">
    <citation type="submission" date="2023-05" db="EMBL/GenBank/DDBJ databases">
        <authorList>
            <person name="Fouks B."/>
        </authorList>
    </citation>
    <scope>NUCLEOTIDE SEQUENCE</scope>
    <source>
        <strain evidence="1">Stay&amp;Tobe</strain>
        <tissue evidence="1">Testes</tissue>
    </source>
</reference>
<protein>
    <submittedName>
        <fullName evidence="1">Uncharacterized protein</fullName>
    </submittedName>
</protein>
<dbReference type="EMBL" id="JASPKZ010008384">
    <property type="protein sequence ID" value="KAJ9579645.1"/>
    <property type="molecule type" value="Genomic_DNA"/>
</dbReference>
<dbReference type="AlphaFoldDB" id="A0AAD7ZFZ9"/>
<organism evidence="1 2">
    <name type="scientific">Diploptera punctata</name>
    <name type="common">Pacific beetle cockroach</name>
    <dbReference type="NCBI Taxonomy" id="6984"/>
    <lineage>
        <taxon>Eukaryota</taxon>
        <taxon>Metazoa</taxon>
        <taxon>Ecdysozoa</taxon>
        <taxon>Arthropoda</taxon>
        <taxon>Hexapoda</taxon>
        <taxon>Insecta</taxon>
        <taxon>Pterygota</taxon>
        <taxon>Neoptera</taxon>
        <taxon>Polyneoptera</taxon>
        <taxon>Dictyoptera</taxon>
        <taxon>Blattodea</taxon>
        <taxon>Blaberoidea</taxon>
        <taxon>Blaberidae</taxon>
        <taxon>Diplopterinae</taxon>
        <taxon>Diploptera</taxon>
    </lineage>
</organism>
<accession>A0AAD7ZFZ9</accession>
<gene>
    <name evidence="1" type="ORF">L9F63_004724</name>
</gene>
<comment type="caution">
    <text evidence="1">The sequence shown here is derived from an EMBL/GenBank/DDBJ whole genome shotgun (WGS) entry which is preliminary data.</text>
</comment>
<proteinExistence type="predicted"/>
<feature type="non-terminal residue" evidence="1">
    <location>
        <position position="1"/>
    </location>
</feature>
<name>A0AAD7ZFZ9_DIPPU</name>